<dbReference type="Proteomes" id="UP000186817">
    <property type="component" value="Unassembled WGS sequence"/>
</dbReference>
<organism evidence="2 3">
    <name type="scientific">Symbiodinium microadriaticum</name>
    <name type="common">Dinoflagellate</name>
    <name type="synonym">Zooxanthella microadriatica</name>
    <dbReference type="NCBI Taxonomy" id="2951"/>
    <lineage>
        <taxon>Eukaryota</taxon>
        <taxon>Sar</taxon>
        <taxon>Alveolata</taxon>
        <taxon>Dinophyceae</taxon>
        <taxon>Suessiales</taxon>
        <taxon>Symbiodiniaceae</taxon>
        <taxon>Symbiodinium</taxon>
    </lineage>
</organism>
<proteinExistence type="predicted"/>
<name>A0A1Q9CV52_SYMMI</name>
<gene>
    <name evidence="2" type="ORF">AK812_SmicGene32039</name>
</gene>
<evidence type="ECO:0000256" key="1">
    <source>
        <dbReference type="SAM" id="MobiDB-lite"/>
    </source>
</evidence>
<keyword evidence="3" id="KW-1185">Reference proteome</keyword>
<evidence type="ECO:0000313" key="2">
    <source>
        <dbReference type="EMBL" id="OLP86812.1"/>
    </source>
</evidence>
<sequence length="68" mass="7372">MSPATTSESEALRCGPRDPPSLAPTRSPAAPGQRNGAFESFYWTNLVEGGLIQVAYQKSKKYSLEIRG</sequence>
<dbReference type="AlphaFoldDB" id="A0A1Q9CV52"/>
<protein>
    <submittedName>
        <fullName evidence="2">Uncharacterized protein</fullName>
    </submittedName>
</protein>
<dbReference type="EMBL" id="LSRX01000898">
    <property type="protein sequence ID" value="OLP86812.1"/>
    <property type="molecule type" value="Genomic_DNA"/>
</dbReference>
<comment type="caution">
    <text evidence="2">The sequence shown here is derived from an EMBL/GenBank/DDBJ whole genome shotgun (WGS) entry which is preliminary data.</text>
</comment>
<evidence type="ECO:0000313" key="3">
    <source>
        <dbReference type="Proteomes" id="UP000186817"/>
    </source>
</evidence>
<accession>A0A1Q9CV52</accession>
<reference evidence="2 3" key="1">
    <citation type="submission" date="2016-02" db="EMBL/GenBank/DDBJ databases">
        <title>Genome analysis of coral dinoflagellate symbionts highlights evolutionary adaptations to a symbiotic lifestyle.</title>
        <authorList>
            <person name="Aranda M."/>
            <person name="Li Y."/>
            <person name="Liew Y.J."/>
            <person name="Baumgarten S."/>
            <person name="Simakov O."/>
            <person name="Wilson M."/>
            <person name="Piel J."/>
            <person name="Ashoor H."/>
            <person name="Bougouffa S."/>
            <person name="Bajic V.B."/>
            <person name="Ryu T."/>
            <person name="Ravasi T."/>
            <person name="Bayer T."/>
            <person name="Micklem G."/>
            <person name="Kim H."/>
            <person name="Bhak J."/>
            <person name="Lajeunesse T.C."/>
            <person name="Voolstra C.R."/>
        </authorList>
    </citation>
    <scope>NUCLEOTIDE SEQUENCE [LARGE SCALE GENOMIC DNA]</scope>
    <source>
        <strain evidence="2 3">CCMP2467</strain>
    </source>
</reference>
<feature type="region of interest" description="Disordered" evidence="1">
    <location>
        <begin position="1"/>
        <end position="34"/>
    </location>
</feature>